<dbReference type="SUPFAM" id="SSF56524">
    <property type="entry name" value="Oxidoreductase molybdopterin-binding domain"/>
    <property type="match status" value="1"/>
</dbReference>
<proteinExistence type="predicted"/>
<feature type="region of interest" description="Disordered" evidence="1">
    <location>
        <begin position="491"/>
        <end position="519"/>
    </location>
</feature>
<feature type="transmembrane region" description="Helical" evidence="2">
    <location>
        <begin position="18"/>
        <end position="41"/>
    </location>
</feature>
<dbReference type="Gene3D" id="3.90.420.10">
    <property type="entry name" value="Oxidoreductase, molybdopterin-binding domain"/>
    <property type="match status" value="1"/>
</dbReference>
<name>A0A4R6SQ05_LABRH</name>
<dbReference type="InterPro" id="IPR019546">
    <property type="entry name" value="TAT_signal_bac_arc"/>
</dbReference>
<dbReference type="Pfam" id="PF00174">
    <property type="entry name" value="Oxidored_molyb"/>
    <property type="match status" value="1"/>
</dbReference>
<dbReference type="SUPFAM" id="SSF81296">
    <property type="entry name" value="E set domains"/>
    <property type="match status" value="1"/>
</dbReference>
<evidence type="ECO:0000256" key="2">
    <source>
        <dbReference type="SAM" id="Phobius"/>
    </source>
</evidence>
<evidence type="ECO:0000259" key="3">
    <source>
        <dbReference type="Pfam" id="PF00174"/>
    </source>
</evidence>
<dbReference type="AlphaFoldDB" id="A0A4R6SQ05"/>
<dbReference type="GO" id="GO:0008482">
    <property type="term" value="F:sulfite oxidase activity"/>
    <property type="evidence" value="ECO:0007669"/>
    <property type="project" value="TreeGrafter"/>
</dbReference>
<evidence type="ECO:0000313" key="5">
    <source>
        <dbReference type="EMBL" id="TDQ05602.1"/>
    </source>
</evidence>
<keyword evidence="2" id="KW-0812">Transmembrane</keyword>
<dbReference type="PANTHER" id="PTHR19372">
    <property type="entry name" value="SULFITE REDUCTASE"/>
    <property type="match status" value="1"/>
</dbReference>
<keyword evidence="2" id="KW-1133">Transmembrane helix</keyword>
<feature type="transmembrane region" description="Helical" evidence="2">
    <location>
        <begin position="129"/>
        <end position="148"/>
    </location>
</feature>
<sequence length="519" mass="54852">MTGPAEPIAPADRLPARIAALVGVLGVFAAVAAGHLVGGLVGGDASPFRAVANQVRDRSPDAVVEWAKQTLGTSDKFVAQLGVAVVLVLLGVLAGLLSRKVAWPGLTLAVVLGITGIVAVLQQRDVGQLGVLAPVAGLVAGASVFGWLHRLALARVENDTPAAGVSRRTFLKASGGTAAGAGIAVAAGQWLADSVDVEGSRASVGKLVAQVKAPPLPAGADFAADGTPTFLTANADFYRIDTAFVLPRITAQDWKLRIHGMVDKELTLSYADLRRFRLVERDVTLTCVSNEVGGDLISTARFVGVPIHEVLDLVGVRQGAQQLLSTSKDGWTCSTPVDVLQDPERMALLAIGMNGEPLPLEHGFPVRQVVPGLYGYVSATKWVVDWEFTTFSGHSAYWTDRGWSEQGPIKTESRIDTPKDGASVGAGKVTVAGIAWAQNTGIDKVEVRVDKGPWQQAELSTEVTDQAWRMWRVKFDVPPGTHTAAVRATDRDGYTQTEHHADPVPDGATGWHSVEFDAK</sequence>
<organism evidence="5 6">
    <name type="scientific">Labedaea rhizosphaerae</name>
    <dbReference type="NCBI Taxonomy" id="598644"/>
    <lineage>
        <taxon>Bacteria</taxon>
        <taxon>Bacillati</taxon>
        <taxon>Actinomycetota</taxon>
        <taxon>Actinomycetes</taxon>
        <taxon>Pseudonocardiales</taxon>
        <taxon>Pseudonocardiaceae</taxon>
        <taxon>Labedaea</taxon>
    </lineage>
</organism>
<feature type="compositionally biased region" description="Basic and acidic residues" evidence="1">
    <location>
        <begin position="491"/>
        <end position="503"/>
    </location>
</feature>
<reference evidence="5 6" key="1">
    <citation type="submission" date="2019-03" db="EMBL/GenBank/DDBJ databases">
        <title>Genomic Encyclopedia of Type Strains, Phase IV (KMG-IV): sequencing the most valuable type-strain genomes for metagenomic binning, comparative biology and taxonomic classification.</title>
        <authorList>
            <person name="Goeker M."/>
        </authorList>
    </citation>
    <scope>NUCLEOTIDE SEQUENCE [LARGE SCALE GENOMIC DNA]</scope>
    <source>
        <strain evidence="5 6">DSM 45361</strain>
    </source>
</reference>
<keyword evidence="2" id="KW-0472">Membrane</keyword>
<dbReference type="GO" id="GO:0006790">
    <property type="term" value="P:sulfur compound metabolic process"/>
    <property type="evidence" value="ECO:0007669"/>
    <property type="project" value="TreeGrafter"/>
</dbReference>
<feature type="transmembrane region" description="Helical" evidence="2">
    <location>
        <begin position="77"/>
        <end position="97"/>
    </location>
</feature>
<evidence type="ECO:0000259" key="4">
    <source>
        <dbReference type="Pfam" id="PF03404"/>
    </source>
</evidence>
<evidence type="ECO:0000313" key="6">
    <source>
        <dbReference type="Proteomes" id="UP000295444"/>
    </source>
</evidence>
<dbReference type="Proteomes" id="UP000295444">
    <property type="component" value="Unassembled WGS sequence"/>
</dbReference>
<keyword evidence="6" id="KW-1185">Reference proteome</keyword>
<dbReference type="GO" id="GO:0020037">
    <property type="term" value="F:heme binding"/>
    <property type="evidence" value="ECO:0007669"/>
    <property type="project" value="TreeGrafter"/>
</dbReference>
<dbReference type="GO" id="GO:0043546">
    <property type="term" value="F:molybdopterin cofactor binding"/>
    <property type="evidence" value="ECO:0007669"/>
    <property type="project" value="TreeGrafter"/>
</dbReference>
<comment type="caution">
    <text evidence="5">The sequence shown here is derived from an EMBL/GenBank/DDBJ whole genome shotgun (WGS) entry which is preliminary data.</text>
</comment>
<dbReference type="EMBL" id="SNXZ01000001">
    <property type="protein sequence ID" value="TDQ05602.1"/>
    <property type="molecule type" value="Genomic_DNA"/>
</dbReference>
<gene>
    <name evidence="5" type="ORF">EV186_1011576</name>
</gene>
<feature type="domain" description="Oxidoreductase molybdopterin-binding" evidence="3">
    <location>
        <begin position="246"/>
        <end position="396"/>
    </location>
</feature>
<protein>
    <submittedName>
        <fullName evidence="5">Secreted protein</fullName>
    </submittedName>
</protein>
<dbReference type="InterPro" id="IPR000572">
    <property type="entry name" value="OxRdtase_Mopterin-bd_dom"/>
</dbReference>
<dbReference type="NCBIfam" id="TIGR01409">
    <property type="entry name" value="TAT_signal_seq"/>
    <property type="match status" value="1"/>
</dbReference>
<feature type="transmembrane region" description="Helical" evidence="2">
    <location>
        <begin position="103"/>
        <end position="122"/>
    </location>
</feature>
<dbReference type="InterPro" id="IPR005066">
    <property type="entry name" value="MoCF_OxRdtse_dimer"/>
</dbReference>
<feature type="domain" description="Moybdenum cofactor oxidoreductase dimerisation" evidence="4">
    <location>
        <begin position="411"/>
        <end position="501"/>
    </location>
</feature>
<evidence type="ECO:0000256" key="1">
    <source>
        <dbReference type="SAM" id="MobiDB-lite"/>
    </source>
</evidence>
<dbReference type="PANTHER" id="PTHR19372:SF7">
    <property type="entry name" value="SULFITE OXIDASE, MITOCHONDRIAL"/>
    <property type="match status" value="1"/>
</dbReference>
<dbReference type="InterPro" id="IPR036374">
    <property type="entry name" value="OxRdtase_Mopterin-bd_sf"/>
</dbReference>
<accession>A0A4R6SQ05</accession>
<dbReference type="InterPro" id="IPR014756">
    <property type="entry name" value="Ig_E-set"/>
</dbReference>
<dbReference type="Gene3D" id="2.60.40.650">
    <property type="match status" value="1"/>
</dbReference>
<dbReference type="Pfam" id="PF03404">
    <property type="entry name" value="Mo-co_dimer"/>
    <property type="match status" value="1"/>
</dbReference>